<dbReference type="PROSITE" id="PS00760">
    <property type="entry name" value="SPASE_I_2"/>
    <property type="match status" value="1"/>
</dbReference>
<comment type="caution">
    <text evidence="9">The sequence shown here is derived from an EMBL/GenBank/DDBJ whole genome shotgun (WGS) entry which is preliminary data.</text>
</comment>
<evidence type="ECO:0000313" key="10">
    <source>
        <dbReference type="Proteomes" id="UP001419910"/>
    </source>
</evidence>
<reference evidence="9 10" key="1">
    <citation type="submission" date="2024-05" db="EMBL/GenBank/DDBJ databases">
        <authorList>
            <person name="Liu Q."/>
            <person name="Xin Y.-H."/>
        </authorList>
    </citation>
    <scope>NUCLEOTIDE SEQUENCE [LARGE SCALE GENOMIC DNA]</scope>
    <source>
        <strain evidence="9 10">CGMCC 1.10181</strain>
    </source>
</reference>
<dbReference type="EC" id="3.4.21.89" evidence="3 6"/>
<dbReference type="Proteomes" id="UP001419910">
    <property type="component" value="Unassembled WGS sequence"/>
</dbReference>
<keyword evidence="6" id="KW-0472">Membrane</keyword>
<dbReference type="SUPFAM" id="SSF51306">
    <property type="entry name" value="LexA/Signal peptidase"/>
    <property type="match status" value="1"/>
</dbReference>
<organism evidence="9 10">
    <name type="scientific">Sphingomonas oligophenolica</name>
    <dbReference type="NCBI Taxonomy" id="301154"/>
    <lineage>
        <taxon>Bacteria</taxon>
        <taxon>Pseudomonadati</taxon>
        <taxon>Pseudomonadota</taxon>
        <taxon>Alphaproteobacteria</taxon>
        <taxon>Sphingomonadales</taxon>
        <taxon>Sphingomonadaceae</taxon>
        <taxon>Sphingomonas</taxon>
    </lineage>
</organism>
<keyword evidence="5 6" id="KW-0378">Hydrolase</keyword>
<feature type="domain" description="Peptidase S26" evidence="8">
    <location>
        <begin position="29"/>
        <end position="260"/>
    </location>
</feature>
<dbReference type="PANTHER" id="PTHR43390:SF1">
    <property type="entry name" value="CHLOROPLAST PROCESSING PEPTIDASE"/>
    <property type="match status" value="1"/>
</dbReference>
<evidence type="ECO:0000256" key="3">
    <source>
        <dbReference type="ARBA" id="ARBA00013208"/>
    </source>
</evidence>
<dbReference type="InterPro" id="IPR036286">
    <property type="entry name" value="LexA/Signal_pep-like_sf"/>
</dbReference>
<dbReference type="NCBIfam" id="TIGR02227">
    <property type="entry name" value="sigpep_I_bact"/>
    <property type="match status" value="1"/>
</dbReference>
<gene>
    <name evidence="9" type="primary">lepB</name>
    <name evidence="9" type="ORF">ABC974_20175</name>
</gene>
<evidence type="ECO:0000256" key="2">
    <source>
        <dbReference type="ARBA" id="ARBA00009370"/>
    </source>
</evidence>
<evidence type="ECO:0000313" key="9">
    <source>
        <dbReference type="EMBL" id="MEN2791956.1"/>
    </source>
</evidence>
<dbReference type="CDD" id="cd06530">
    <property type="entry name" value="S26_SPase_I"/>
    <property type="match status" value="1"/>
</dbReference>
<proteinExistence type="inferred from homology"/>
<keyword evidence="6" id="KW-1133">Transmembrane helix</keyword>
<dbReference type="InterPro" id="IPR000223">
    <property type="entry name" value="Pept_S26A_signal_pept_1"/>
</dbReference>
<dbReference type="PANTHER" id="PTHR43390">
    <property type="entry name" value="SIGNAL PEPTIDASE I"/>
    <property type="match status" value="1"/>
</dbReference>
<evidence type="ECO:0000256" key="6">
    <source>
        <dbReference type="RuleBase" id="RU362042"/>
    </source>
</evidence>
<evidence type="ECO:0000256" key="7">
    <source>
        <dbReference type="SAM" id="MobiDB-lite"/>
    </source>
</evidence>
<evidence type="ECO:0000259" key="8">
    <source>
        <dbReference type="Pfam" id="PF10502"/>
    </source>
</evidence>
<dbReference type="InterPro" id="IPR019757">
    <property type="entry name" value="Pept_S26A_signal_pept_1_Lys-AS"/>
</dbReference>
<comment type="subcellular location">
    <subcellularLocation>
        <location evidence="6">Membrane</location>
        <topology evidence="6">Single-pass type II membrane protein</topology>
    </subcellularLocation>
</comment>
<dbReference type="PROSITE" id="PS00761">
    <property type="entry name" value="SPASE_I_3"/>
    <property type="match status" value="1"/>
</dbReference>
<dbReference type="Pfam" id="PF10502">
    <property type="entry name" value="Peptidase_S26"/>
    <property type="match status" value="1"/>
</dbReference>
<evidence type="ECO:0000256" key="4">
    <source>
        <dbReference type="ARBA" id="ARBA00019232"/>
    </source>
</evidence>
<keyword evidence="10" id="KW-1185">Reference proteome</keyword>
<name>A0ABU9Y840_9SPHN</name>
<dbReference type="Gene3D" id="2.10.109.10">
    <property type="entry name" value="Umud Fragment, subunit A"/>
    <property type="match status" value="1"/>
</dbReference>
<accession>A0ABU9Y840</accession>
<evidence type="ECO:0000256" key="1">
    <source>
        <dbReference type="ARBA" id="ARBA00000677"/>
    </source>
</evidence>
<sequence length="288" mass="32200">MSDIEDQPNPVPAGGTTQAAAKQRSETRDTIVFLIKLAAIVLIFRSFILSPFSIPSQSMLPRLYIGDYLFISKWNYGYSRHSLPFSLPLIPGRIFAHDPARGDVVVFRGPPVDNHDVIKRVIGLPGDTIQMRHGQLILNGVAVPKQRVADFTIPISPNYSAGSEQEGHQCPAEFQDTDAGTPICRYQQFRETLPNGKSYFVIDRGEMPDRDDTDLYTVPADHVFVMGDNRDDSGDSRFEPPQGMGMVPMDRIEGKAVVSFFSTDGSANWFLPWTWFSAARWKRIGEGF</sequence>
<feature type="transmembrane region" description="Helical" evidence="6">
    <location>
        <begin position="31"/>
        <end position="52"/>
    </location>
</feature>
<evidence type="ECO:0000256" key="5">
    <source>
        <dbReference type="ARBA" id="ARBA00022801"/>
    </source>
</evidence>
<keyword evidence="6" id="KW-0645">Protease</keyword>
<comment type="catalytic activity">
    <reaction evidence="1 6">
        <text>Cleavage of hydrophobic, N-terminal signal or leader sequences from secreted and periplasmic proteins.</text>
        <dbReference type="EC" id="3.4.21.89"/>
    </reaction>
</comment>
<dbReference type="GO" id="GO:0009003">
    <property type="term" value="F:signal peptidase activity"/>
    <property type="evidence" value="ECO:0007669"/>
    <property type="project" value="UniProtKB-EC"/>
</dbReference>
<dbReference type="EMBL" id="JBDIME010000022">
    <property type="protein sequence ID" value="MEN2791956.1"/>
    <property type="molecule type" value="Genomic_DNA"/>
</dbReference>
<dbReference type="InterPro" id="IPR019758">
    <property type="entry name" value="Pept_S26A_signal_pept_1_CS"/>
</dbReference>
<feature type="region of interest" description="Disordered" evidence="7">
    <location>
        <begin position="1"/>
        <end position="22"/>
    </location>
</feature>
<protein>
    <recommendedName>
        <fullName evidence="4 6">Signal peptidase I</fullName>
        <ecNumber evidence="3 6">3.4.21.89</ecNumber>
    </recommendedName>
</protein>
<comment type="similarity">
    <text evidence="2 6">Belongs to the peptidase S26 family.</text>
</comment>
<dbReference type="RefSeq" id="WP_343889866.1">
    <property type="nucleotide sequence ID" value="NZ_BAAAEH010000024.1"/>
</dbReference>
<dbReference type="InterPro" id="IPR019533">
    <property type="entry name" value="Peptidase_S26"/>
</dbReference>
<keyword evidence="6" id="KW-0812">Transmembrane</keyword>
<dbReference type="PRINTS" id="PR00727">
    <property type="entry name" value="LEADERPTASE"/>
</dbReference>